<dbReference type="EC" id="1.11.1.-" evidence="14"/>
<evidence type="ECO:0000256" key="11">
    <source>
        <dbReference type="PIRSR" id="PIRSR601621-2"/>
    </source>
</evidence>
<feature type="binding site" description="axial binding residue" evidence="11">
    <location>
        <position position="203"/>
    </location>
    <ligand>
        <name>heme b</name>
        <dbReference type="ChEBI" id="CHEBI:60344"/>
    </ligand>
    <ligandPart>
        <name>Fe</name>
        <dbReference type="ChEBI" id="CHEBI:18248"/>
    </ligandPart>
</feature>
<feature type="site" description="Transition state stabilizer" evidence="12">
    <location>
        <position position="70"/>
    </location>
</feature>
<dbReference type="InterPro" id="IPR019794">
    <property type="entry name" value="Peroxidases_AS"/>
</dbReference>
<dbReference type="PROSITE" id="PS00435">
    <property type="entry name" value="PEROXIDASE_1"/>
    <property type="match status" value="1"/>
</dbReference>
<keyword evidence="7 13" id="KW-1015">Disulfide bond</keyword>
<protein>
    <recommendedName>
        <fullName evidence="14">Peroxidase</fullName>
        <ecNumber evidence="14">1.11.1.-</ecNumber>
    </recommendedName>
</protein>
<keyword evidence="9" id="KW-0439">Lignin degradation</keyword>
<evidence type="ECO:0000256" key="1">
    <source>
        <dbReference type="ARBA" id="ARBA00006089"/>
    </source>
</evidence>
<feature type="binding site" evidence="11">
    <location>
        <position position="75"/>
    </location>
    <ligand>
        <name>Ca(2+)</name>
        <dbReference type="ChEBI" id="CHEBI:29108"/>
        <label>1</label>
    </ligand>
</feature>
<feature type="active site" description="Proton acceptor" evidence="10">
    <location>
        <position position="74"/>
    </location>
</feature>
<feature type="region of interest" description="Disordered" evidence="15">
    <location>
        <begin position="212"/>
        <end position="285"/>
    </location>
</feature>
<keyword evidence="4 11" id="KW-0479">Metal-binding</keyword>
<dbReference type="GO" id="GO:0046872">
    <property type="term" value="F:metal ion binding"/>
    <property type="evidence" value="ECO:0007669"/>
    <property type="project" value="UniProtKB-UniRule"/>
</dbReference>
<evidence type="ECO:0000313" key="17">
    <source>
        <dbReference type="EMBL" id="OBZ74828.1"/>
    </source>
</evidence>
<feature type="chain" id="PRO_5008810960" description="Peroxidase" evidence="14">
    <location>
        <begin position="22"/>
        <end position="285"/>
    </location>
</feature>
<dbReference type="OrthoDB" id="2113341at2759"/>
<evidence type="ECO:0000256" key="4">
    <source>
        <dbReference type="ARBA" id="ARBA00022723"/>
    </source>
</evidence>
<comment type="similarity">
    <text evidence="1 14">Belongs to the peroxidase family. Ligninase subfamily.</text>
</comment>
<sequence length="285" mass="30120">MSFKMAASLVYVFAALQVTNGALTRRVTCPDGINTVTNAACCSLFAIRDDIQENLFDGGTCGEDVHESLRLTFHDAIGISPAIAATGVFGGGGADGSIAIFERSETKYRANLGIDEIANEQAPFIARHNITPGDFIQFAGAVGLSNCPGAPRLEFLLGRPAATQPAPDLTVPEPFDTVDMILARFADAGNFTPDEVVWLLSSHSVAAADLVDPTIPGTPSTRRLSSSIPSSSSKPSWSAHSSLEHQETKVKSSPPSRGNASPVGLRACSRQQDRVRVAVVRQQPT</sequence>
<evidence type="ECO:0000313" key="18">
    <source>
        <dbReference type="Proteomes" id="UP000092993"/>
    </source>
</evidence>
<dbReference type="InterPro" id="IPR010255">
    <property type="entry name" value="Haem_peroxidase_sf"/>
</dbReference>
<dbReference type="GO" id="GO:0000302">
    <property type="term" value="P:response to reactive oxygen species"/>
    <property type="evidence" value="ECO:0007669"/>
    <property type="project" value="TreeGrafter"/>
</dbReference>
<dbReference type="OMA" id="CIITSAH"/>
<dbReference type="InterPro" id="IPR001621">
    <property type="entry name" value="Ligninase"/>
</dbReference>
<dbReference type="InterPro" id="IPR019793">
    <property type="entry name" value="Peroxidases_heam-ligand_BS"/>
</dbReference>
<dbReference type="Gene3D" id="1.10.520.10">
    <property type="match status" value="1"/>
</dbReference>
<keyword evidence="6 11" id="KW-0408">Iron</keyword>
<dbReference type="GO" id="GO:0042744">
    <property type="term" value="P:hydrogen peroxide catabolic process"/>
    <property type="evidence" value="ECO:0007669"/>
    <property type="project" value="TreeGrafter"/>
</dbReference>
<evidence type="ECO:0000256" key="13">
    <source>
        <dbReference type="PIRSR" id="PIRSR601621-4"/>
    </source>
</evidence>
<comment type="caution">
    <text evidence="17">The sequence shown here is derived from an EMBL/GenBank/DDBJ whole genome shotgun (WGS) entry which is preliminary data.</text>
</comment>
<evidence type="ECO:0000256" key="7">
    <source>
        <dbReference type="ARBA" id="ARBA00023157"/>
    </source>
</evidence>
<dbReference type="PROSITE" id="PS00436">
    <property type="entry name" value="PEROXIDASE_2"/>
    <property type="match status" value="1"/>
</dbReference>
<evidence type="ECO:0000256" key="15">
    <source>
        <dbReference type="SAM" id="MobiDB-lite"/>
    </source>
</evidence>
<evidence type="ECO:0000256" key="10">
    <source>
        <dbReference type="PIRSR" id="PIRSR601621-1"/>
    </source>
</evidence>
<dbReference type="PANTHER" id="PTHR31356">
    <property type="entry name" value="THYLAKOID LUMENAL 29 KDA PROTEIN, CHLOROPLASTIC-RELATED"/>
    <property type="match status" value="1"/>
</dbReference>
<comment type="cofactor">
    <cofactor evidence="11">
        <name>heme b</name>
        <dbReference type="ChEBI" id="CHEBI:60344"/>
    </cofactor>
    <text evidence="11">Binds 1 heme b (iron(II)-protoporphyrin IX) group per subunit.</text>
</comment>
<comment type="cofactor">
    <cofactor evidence="11 14">
        <name>Ca(2+)</name>
        <dbReference type="ChEBI" id="CHEBI:29108"/>
    </cofactor>
    <text evidence="11 14">Binds 2 calcium ions per subunit.</text>
</comment>
<dbReference type="EMBL" id="LUGG01000005">
    <property type="protein sequence ID" value="OBZ74828.1"/>
    <property type="molecule type" value="Genomic_DNA"/>
</dbReference>
<reference evidence="17 18" key="1">
    <citation type="submission" date="2016-03" db="EMBL/GenBank/DDBJ databases">
        <title>Whole genome sequencing of Grifola frondosa 9006-11.</title>
        <authorList>
            <person name="Min B."/>
            <person name="Park H."/>
            <person name="Kim J.-G."/>
            <person name="Cho H."/>
            <person name="Oh Y.-L."/>
            <person name="Kong W.-S."/>
            <person name="Choi I.-G."/>
        </authorList>
    </citation>
    <scope>NUCLEOTIDE SEQUENCE [LARGE SCALE GENOMIC DNA]</scope>
    <source>
        <strain evidence="17 18">9006-11</strain>
    </source>
</reference>
<dbReference type="GO" id="GO:0034599">
    <property type="term" value="P:cellular response to oxidative stress"/>
    <property type="evidence" value="ECO:0007669"/>
    <property type="project" value="InterPro"/>
</dbReference>
<dbReference type="Pfam" id="PF00141">
    <property type="entry name" value="peroxidase"/>
    <property type="match status" value="1"/>
</dbReference>
<feature type="disulfide bond" evidence="13">
    <location>
        <begin position="61"/>
        <end position="147"/>
    </location>
</feature>
<evidence type="ECO:0000256" key="14">
    <source>
        <dbReference type="RuleBase" id="RU363051"/>
    </source>
</evidence>
<keyword evidence="8" id="KW-0325">Glycoprotein</keyword>
<accession>A0A1C7MDB8</accession>
<feature type="binding site" evidence="11">
    <location>
        <position position="97"/>
    </location>
    <ligand>
        <name>Ca(2+)</name>
        <dbReference type="ChEBI" id="CHEBI:29108"/>
        <label>1</label>
    </ligand>
</feature>
<dbReference type="PANTHER" id="PTHR31356:SF66">
    <property type="entry name" value="CATALASE-PEROXIDASE"/>
    <property type="match status" value="1"/>
</dbReference>
<dbReference type="InterPro" id="IPR002016">
    <property type="entry name" value="Haem_peroxidase"/>
</dbReference>
<feature type="signal peptide" evidence="14">
    <location>
        <begin position="1"/>
        <end position="21"/>
    </location>
</feature>
<keyword evidence="18" id="KW-1185">Reference proteome</keyword>
<dbReference type="GO" id="GO:0004601">
    <property type="term" value="F:peroxidase activity"/>
    <property type="evidence" value="ECO:0007669"/>
    <property type="project" value="UniProtKB-KW"/>
</dbReference>
<dbReference type="GO" id="GO:0020037">
    <property type="term" value="F:heme binding"/>
    <property type="evidence" value="ECO:0007669"/>
    <property type="project" value="UniProtKB-UniRule"/>
</dbReference>
<feature type="disulfide bond" evidence="13">
    <location>
        <begin position="29"/>
        <end position="42"/>
    </location>
</feature>
<dbReference type="SUPFAM" id="SSF48113">
    <property type="entry name" value="Heme-dependent peroxidases"/>
    <property type="match status" value="1"/>
</dbReference>
<keyword evidence="2 14" id="KW-0575">Peroxidase</keyword>
<feature type="binding site" evidence="11">
    <location>
        <position position="95"/>
    </location>
    <ligand>
        <name>Ca(2+)</name>
        <dbReference type="ChEBI" id="CHEBI:29108"/>
        <label>1</label>
    </ligand>
</feature>
<evidence type="ECO:0000256" key="5">
    <source>
        <dbReference type="ARBA" id="ARBA00023002"/>
    </source>
</evidence>
<feature type="compositionally biased region" description="Low complexity" evidence="15">
    <location>
        <begin position="219"/>
        <end position="241"/>
    </location>
</feature>
<proteinExistence type="inferred from homology"/>
<gene>
    <name evidence="17" type="primary">mnp3_1</name>
    <name evidence="17" type="ORF">A0H81_05387</name>
</gene>
<dbReference type="InterPro" id="IPR044831">
    <property type="entry name" value="Ccp1-like"/>
</dbReference>
<evidence type="ECO:0000256" key="12">
    <source>
        <dbReference type="PIRSR" id="PIRSR601621-3"/>
    </source>
</evidence>
<evidence type="ECO:0000256" key="8">
    <source>
        <dbReference type="ARBA" id="ARBA00023180"/>
    </source>
</evidence>
<evidence type="ECO:0000256" key="3">
    <source>
        <dbReference type="ARBA" id="ARBA00022617"/>
    </source>
</evidence>
<feature type="binding site" evidence="11">
    <location>
        <position position="93"/>
    </location>
    <ligand>
        <name>Ca(2+)</name>
        <dbReference type="ChEBI" id="CHEBI:29108"/>
        <label>1</label>
    </ligand>
</feature>
<evidence type="ECO:0000256" key="2">
    <source>
        <dbReference type="ARBA" id="ARBA00022559"/>
    </source>
</evidence>
<dbReference type="PRINTS" id="PR00462">
    <property type="entry name" value="LIGNINASE"/>
</dbReference>
<evidence type="ECO:0000256" key="6">
    <source>
        <dbReference type="ARBA" id="ARBA00023004"/>
    </source>
</evidence>
<organism evidence="17 18">
    <name type="scientific">Grifola frondosa</name>
    <name type="common">Maitake</name>
    <name type="synonym">Polyporus frondosus</name>
    <dbReference type="NCBI Taxonomy" id="5627"/>
    <lineage>
        <taxon>Eukaryota</taxon>
        <taxon>Fungi</taxon>
        <taxon>Dikarya</taxon>
        <taxon>Basidiomycota</taxon>
        <taxon>Agaricomycotina</taxon>
        <taxon>Agaricomycetes</taxon>
        <taxon>Polyporales</taxon>
        <taxon>Grifolaceae</taxon>
        <taxon>Grifola</taxon>
    </lineage>
</organism>
<keyword evidence="11 14" id="KW-0106">Calcium</keyword>
<dbReference type="AlphaFoldDB" id="A0A1C7MDB8"/>
<dbReference type="Proteomes" id="UP000092993">
    <property type="component" value="Unassembled WGS sequence"/>
</dbReference>
<keyword evidence="14" id="KW-0732">Signal</keyword>
<feature type="domain" description="Plant heme peroxidase family profile" evidence="16">
    <location>
        <begin position="48"/>
        <end position="209"/>
    </location>
</feature>
<feature type="binding site" evidence="11">
    <location>
        <position position="204"/>
    </location>
    <ligand>
        <name>Ca(2+)</name>
        <dbReference type="ChEBI" id="CHEBI:29108"/>
        <label>2</label>
    </ligand>
</feature>
<name>A0A1C7MDB8_GRIFR</name>
<dbReference type="GO" id="GO:0046274">
    <property type="term" value="P:lignin catabolic process"/>
    <property type="evidence" value="ECO:0007669"/>
    <property type="project" value="UniProtKB-KW"/>
</dbReference>
<evidence type="ECO:0000259" key="16">
    <source>
        <dbReference type="Pfam" id="PF00141"/>
    </source>
</evidence>
<keyword evidence="3 11" id="KW-0349">Heme</keyword>
<dbReference type="PRINTS" id="PR00458">
    <property type="entry name" value="PEROXIDASE"/>
</dbReference>
<keyword evidence="5 14" id="KW-0560">Oxidoreductase</keyword>
<evidence type="ECO:0000256" key="9">
    <source>
        <dbReference type="ARBA" id="ARBA00023185"/>
    </source>
</evidence>